<dbReference type="STRING" id="747525.W4K1K8"/>
<dbReference type="EMBL" id="KI925460">
    <property type="protein sequence ID" value="ETW79692.1"/>
    <property type="molecule type" value="Genomic_DNA"/>
</dbReference>
<dbReference type="Pfam" id="PF07690">
    <property type="entry name" value="MFS_1"/>
    <property type="match status" value="1"/>
</dbReference>
<feature type="transmembrane region" description="Helical" evidence="6">
    <location>
        <begin position="110"/>
        <end position="132"/>
    </location>
</feature>
<organism evidence="8 9">
    <name type="scientific">Heterobasidion irregulare (strain TC 32-1)</name>
    <dbReference type="NCBI Taxonomy" id="747525"/>
    <lineage>
        <taxon>Eukaryota</taxon>
        <taxon>Fungi</taxon>
        <taxon>Dikarya</taxon>
        <taxon>Basidiomycota</taxon>
        <taxon>Agaricomycotina</taxon>
        <taxon>Agaricomycetes</taxon>
        <taxon>Russulales</taxon>
        <taxon>Bondarzewiaceae</taxon>
        <taxon>Heterobasidion</taxon>
        <taxon>Heterobasidion annosum species complex</taxon>
    </lineage>
</organism>
<evidence type="ECO:0000256" key="6">
    <source>
        <dbReference type="SAM" id="Phobius"/>
    </source>
</evidence>
<evidence type="ECO:0000256" key="2">
    <source>
        <dbReference type="ARBA" id="ARBA00022448"/>
    </source>
</evidence>
<feature type="transmembrane region" description="Helical" evidence="6">
    <location>
        <begin position="463"/>
        <end position="483"/>
    </location>
</feature>
<dbReference type="AlphaFoldDB" id="W4K1K8"/>
<dbReference type="PROSITE" id="PS50850">
    <property type="entry name" value="MFS"/>
    <property type="match status" value="1"/>
</dbReference>
<dbReference type="GeneID" id="20675302"/>
<feature type="transmembrane region" description="Helical" evidence="6">
    <location>
        <begin position="236"/>
        <end position="259"/>
    </location>
</feature>
<evidence type="ECO:0000256" key="5">
    <source>
        <dbReference type="ARBA" id="ARBA00023136"/>
    </source>
</evidence>
<keyword evidence="4 6" id="KW-1133">Transmembrane helix</keyword>
<feature type="transmembrane region" description="Helical" evidence="6">
    <location>
        <begin position="16"/>
        <end position="36"/>
    </location>
</feature>
<dbReference type="OrthoDB" id="440755at2759"/>
<evidence type="ECO:0000313" key="9">
    <source>
        <dbReference type="Proteomes" id="UP000030671"/>
    </source>
</evidence>
<name>W4K1K8_HETIT</name>
<dbReference type="InterPro" id="IPR011701">
    <property type="entry name" value="MFS"/>
</dbReference>
<comment type="subcellular location">
    <subcellularLocation>
        <location evidence="1">Membrane</location>
        <topology evidence="1">Multi-pass membrane protein</topology>
    </subcellularLocation>
</comment>
<proteinExistence type="predicted"/>
<dbReference type="GO" id="GO:0016020">
    <property type="term" value="C:membrane"/>
    <property type="evidence" value="ECO:0007669"/>
    <property type="project" value="UniProtKB-SubCell"/>
</dbReference>
<dbReference type="GO" id="GO:0022857">
    <property type="term" value="F:transmembrane transporter activity"/>
    <property type="evidence" value="ECO:0007669"/>
    <property type="project" value="InterPro"/>
</dbReference>
<keyword evidence="3 6" id="KW-0812">Transmembrane</keyword>
<dbReference type="eggNOG" id="KOG0254">
    <property type="taxonomic scope" value="Eukaryota"/>
</dbReference>
<reference evidence="8 9" key="1">
    <citation type="journal article" date="2012" name="New Phytol.">
        <title>Insight into trade-off between wood decay and parasitism from the genome of a fungal forest pathogen.</title>
        <authorList>
            <person name="Olson A."/>
            <person name="Aerts A."/>
            <person name="Asiegbu F."/>
            <person name="Belbahri L."/>
            <person name="Bouzid O."/>
            <person name="Broberg A."/>
            <person name="Canback B."/>
            <person name="Coutinho P.M."/>
            <person name="Cullen D."/>
            <person name="Dalman K."/>
            <person name="Deflorio G."/>
            <person name="van Diepen L.T."/>
            <person name="Dunand C."/>
            <person name="Duplessis S."/>
            <person name="Durling M."/>
            <person name="Gonthier P."/>
            <person name="Grimwood J."/>
            <person name="Fossdal C.G."/>
            <person name="Hansson D."/>
            <person name="Henrissat B."/>
            <person name="Hietala A."/>
            <person name="Himmelstrand K."/>
            <person name="Hoffmeister D."/>
            <person name="Hogberg N."/>
            <person name="James T.Y."/>
            <person name="Karlsson M."/>
            <person name="Kohler A."/>
            <person name="Kues U."/>
            <person name="Lee Y.H."/>
            <person name="Lin Y.C."/>
            <person name="Lind M."/>
            <person name="Lindquist E."/>
            <person name="Lombard V."/>
            <person name="Lucas S."/>
            <person name="Lunden K."/>
            <person name="Morin E."/>
            <person name="Murat C."/>
            <person name="Park J."/>
            <person name="Raffaello T."/>
            <person name="Rouze P."/>
            <person name="Salamov A."/>
            <person name="Schmutz J."/>
            <person name="Solheim H."/>
            <person name="Stahlberg J."/>
            <person name="Velez H."/>
            <person name="de Vries R.P."/>
            <person name="Wiebenga A."/>
            <person name="Woodward S."/>
            <person name="Yakovlev I."/>
            <person name="Garbelotto M."/>
            <person name="Martin F."/>
            <person name="Grigoriev I.V."/>
            <person name="Stenlid J."/>
        </authorList>
    </citation>
    <scope>NUCLEOTIDE SEQUENCE [LARGE SCALE GENOMIC DNA]</scope>
    <source>
        <strain evidence="8 9">TC 32-1</strain>
    </source>
</reference>
<feature type="transmembrane region" description="Helical" evidence="6">
    <location>
        <begin position="144"/>
        <end position="166"/>
    </location>
</feature>
<protein>
    <submittedName>
        <fullName evidence="8">Major facilitator superfamily</fullName>
    </submittedName>
</protein>
<evidence type="ECO:0000256" key="3">
    <source>
        <dbReference type="ARBA" id="ARBA00022692"/>
    </source>
</evidence>
<evidence type="ECO:0000313" key="8">
    <source>
        <dbReference type="EMBL" id="ETW79692.1"/>
    </source>
</evidence>
<evidence type="ECO:0000256" key="1">
    <source>
        <dbReference type="ARBA" id="ARBA00004141"/>
    </source>
</evidence>
<dbReference type="Gene3D" id="1.20.1250.20">
    <property type="entry name" value="MFS general substrate transporter like domains"/>
    <property type="match status" value="1"/>
</dbReference>
<feature type="transmembrane region" description="Helical" evidence="6">
    <location>
        <begin position="85"/>
        <end position="104"/>
    </location>
</feature>
<feature type="transmembrane region" description="Helical" evidence="6">
    <location>
        <begin position="212"/>
        <end position="230"/>
    </location>
</feature>
<feature type="non-terminal residue" evidence="8">
    <location>
        <position position="502"/>
    </location>
</feature>
<keyword evidence="5 6" id="KW-0472">Membrane</keyword>
<accession>W4K1K8</accession>
<feature type="domain" description="Major facilitator superfamily (MFS) profile" evidence="7">
    <location>
        <begin position="19"/>
        <end position="488"/>
    </location>
</feature>
<dbReference type="RefSeq" id="XP_009548255.1">
    <property type="nucleotide sequence ID" value="XM_009549960.1"/>
</dbReference>
<feature type="transmembrane region" description="Helical" evidence="6">
    <location>
        <begin position="172"/>
        <end position="192"/>
    </location>
</feature>
<feature type="transmembrane region" description="Helical" evidence="6">
    <location>
        <begin position="353"/>
        <end position="377"/>
    </location>
</feature>
<dbReference type="Gene3D" id="1.20.1720.10">
    <property type="entry name" value="Multidrug resistance protein D"/>
    <property type="match status" value="1"/>
</dbReference>
<sequence>MLDDAPLPPPVPRWRAWTLLLVFSMAQMLDIFNVTAPTVALPRIASDLDVLFTERQWAINAYSLTFGAFLLTGGRFSAIYGPKTLFVTGFTVVGVFSIVDGFSVDGPMLFVFRAIQGIGAALTIPSALTMITTLFPERGEQDRALGIFAGFGAMGNVSGLVIGGVIAELLTWRWIFWIMAMLILPLAFAAFLLAPPSSAAARGHASLRSMDWLGLGTITLALILLVYAITEGNNRGWATGGILAPLLVAVALLPAFALIETRVKEPLVPPLLEYLAMNVVIFQESLVFQQVWHTSALSAALRIIPFGITGFITTVSMGYVTPHVAPRWILCAGELLMMAGALLLAYAPTPDLYWSRVLPGIILTALGVSSGFVAANIEMLRTPLNRPASAARLRDSTALIGAIFNADLQIGSALGLAIATAITARVNGAPSAAATTTTSSSAAAANANGGAPLGSADFAGYRAAYWFLVGLTAAEAVVAGVFLRGRRRREGLIGEGGASGEG</sequence>
<dbReference type="HOGENOM" id="CLU_000960_27_1_1"/>
<dbReference type="InParanoid" id="W4K1K8"/>
<dbReference type="PANTHER" id="PTHR42718:SF9">
    <property type="entry name" value="MAJOR FACILITATOR SUPERFAMILY MULTIDRUG TRANSPORTER MFSC"/>
    <property type="match status" value="1"/>
</dbReference>
<feature type="transmembrane region" description="Helical" evidence="6">
    <location>
        <begin position="56"/>
        <end position="73"/>
    </location>
</feature>
<dbReference type="PRINTS" id="PR01036">
    <property type="entry name" value="TCRTETB"/>
</dbReference>
<dbReference type="PANTHER" id="PTHR42718">
    <property type="entry name" value="MAJOR FACILITATOR SUPERFAMILY MULTIDRUG TRANSPORTER MFSC"/>
    <property type="match status" value="1"/>
</dbReference>
<dbReference type="SUPFAM" id="SSF103473">
    <property type="entry name" value="MFS general substrate transporter"/>
    <property type="match status" value="1"/>
</dbReference>
<keyword evidence="9" id="KW-1185">Reference proteome</keyword>
<dbReference type="Proteomes" id="UP000030671">
    <property type="component" value="Unassembled WGS sequence"/>
</dbReference>
<dbReference type="InterPro" id="IPR020846">
    <property type="entry name" value="MFS_dom"/>
</dbReference>
<evidence type="ECO:0000256" key="4">
    <source>
        <dbReference type="ARBA" id="ARBA00022989"/>
    </source>
</evidence>
<dbReference type="KEGG" id="hir:HETIRDRAFT_440755"/>
<feature type="transmembrane region" description="Helical" evidence="6">
    <location>
        <begin position="328"/>
        <end position="347"/>
    </location>
</feature>
<feature type="transmembrane region" description="Helical" evidence="6">
    <location>
        <begin position="303"/>
        <end position="321"/>
    </location>
</feature>
<dbReference type="InterPro" id="IPR036259">
    <property type="entry name" value="MFS_trans_sf"/>
</dbReference>
<keyword evidence="2" id="KW-0813">Transport</keyword>
<feature type="transmembrane region" description="Helical" evidence="6">
    <location>
        <begin position="398"/>
        <end position="422"/>
    </location>
</feature>
<evidence type="ECO:0000259" key="7">
    <source>
        <dbReference type="PROSITE" id="PS50850"/>
    </source>
</evidence>
<gene>
    <name evidence="8" type="ORF">HETIRDRAFT_440755</name>
</gene>